<name>A0A1Y6B544_9BACT</name>
<dbReference type="PROSITE" id="PS51704">
    <property type="entry name" value="GP_PDE"/>
    <property type="match status" value="1"/>
</dbReference>
<feature type="domain" description="GP-PDE" evidence="1">
    <location>
        <begin position="1"/>
        <end position="233"/>
    </location>
</feature>
<organism evidence="2 3">
    <name type="scientific">Pseudobacteriovorax antillogorgiicola</name>
    <dbReference type="NCBI Taxonomy" id="1513793"/>
    <lineage>
        <taxon>Bacteria</taxon>
        <taxon>Pseudomonadati</taxon>
        <taxon>Bdellovibrionota</taxon>
        <taxon>Oligoflexia</taxon>
        <taxon>Oligoflexales</taxon>
        <taxon>Pseudobacteriovoracaceae</taxon>
        <taxon>Pseudobacteriovorax</taxon>
    </lineage>
</organism>
<dbReference type="AlphaFoldDB" id="A0A1Y6B544"/>
<dbReference type="Proteomes" id="UP000192907">
    <property type="component" value="Unassembled WGS sequence"/>
</dbReference>
<dbReference type="GO" id="GO:0008081">
    <property type="term" value="F:phosphoric diester hydrolase activity"/>
    <property type="evidence" value="ECO:0007669"/>
    <property type="project" value="InterPro"/>
</dbReference>
<dbReference type="SUPFAM" id="SSF51695">
    <property type="entry name" value="PLC-like phosphodiesterases"/>
    <property type="match status" value="1"/>
</dbReference>
<proteinExistence type="predicted"/>
<accession>A0A1Y6B544</accession>
<protein>
    <submittedName>
        <fullName evidence="2">Glycerophosphoryl diester phosphodiesterase</fullName>
    </submittedName>
</protein>
<dbReference type="PANTHER" id="PTHR46211">
    <property type="entry name" value="GLYCEROPHOSPHORYL DIESTER PHOSPHODIESTERASE"/>
    <property type="match status" value="1"/>
</dbReference>
<dbReference type="PANTHER" id="PTHR46211:SF1">
    <property type="entry name" value="GLYCEROPHOSPHODIESTER PHOSPHODIESTERASE, CYTOPLASMIC"/>
    <property type="match status" value="1"/>
</dbReference>
<dbReference type="Pfam" id="PF03009">
    <property type="entry name" value="GDPD"/>
    <property type="match status" value="1"/>
</dbReference>
<gene>
    <name evidence="2" type="ORF">SAMN06296036_101127</name>
</gene>
<dbReference type="InterPro" id="IPR030395">
    <property type="entry name" value="GP_PDE_dom"/>
</dbReference>
<dbReference type="EMBL" id="FWZT01000001">
    <property type="protein sequence ID" value="SME88227.1"/>
    <property type="molecule type" value="Genomic_DNA"/>
</dbReference>
<dbReference type="STRING" id="1513793.SAMN06296036_101127"/>
<reference evidence="3" key="1">
    <citation type="submission" date="2017-04" db="EMBL/GenBank/DDBJ databases">
        <authorList>
            <person name="Varghese N."/>
            <person name="Submissions S."/>
        </authorList>
    </citation>
    <scope>NUCLEOTIDE SEQUENCE [LARGE SCALE GENOMIC DNA]</scope>
    <source>
        <strain evidence="3">RKEM611</strain>
    </source>
</reference>
<evidence type="ECO:0000259" key="1">
    <source>
        <dbReference type="PROSITE" id="PS51704"/>
    </source>
</evidence>
<keyword evidence="3" id="KW-1185">Reference proteome</keyword>
<sequence>MIVIGHRGAPDEALENSWDSFRKAIAGGAARIELDVHLGKEGLLPIIHDENLKRTTGHDIEVSVLSPKDLARIKLSNQEALPLLEDVLNQLLPQIELNIELKSGGKELADAVVTILPPLEARPRKIIISSFDRDLIYYLSQQHPQETLALLWDESDLSSVEAEMKRSQCRIFHPEVRYVNQELMSICQANEWLVFPYISMKDETDPETIWTQLEDLGVDGLCTNFPREMTQWLQGRS</sequence>
<dbReference type="Gene3D" id="3.20.20.190">
    <property type="entry name" value="Phosphatidylinositol (PI) phosphodiesterase"/>
    <property type="match status" value="1"/>
</dbReference>
<dbReference type="GO" id="GO:0006629">
    <property type="term" value="P:lipid metabolic process"/>
    <property type="evidence" value="ECO:0007669"/>
    <property type="project" value="InterPro"/>
</dbReference>
<evidence type="ECO:0000313" key="2">
    <source>
        <dbReference type="EMBL" id="SME88227.1"/>
    </source>
</evidence>
<dbReference type="CDD" id="cd08556">
    <property type="entry name" value="GDPD"/>
    <property type="match status" value="1"/>
</dbReference>
<evidence type="ECO:0000313" key="3">
    <source>
        <dbReference type="Proteomes" id="UP000192907"/>
    </source>
</evidence>
<dbReference type="InterPro" id="IPR017946">
    <property type="entry name" value="PLC-like_Pdiesterase_TIM-brl"/>
</dbReference>